<dbReference type="GO" id="GO:0005524">
    <property type="term" value="F:ATP binding"/>
    <property type="evidence" value="ECO:0007669"/>
    <property type="project" value="InterPro"/>
</dbReference>
<dbReference type="PANTHER" id="PTHR12381:SF56">
    <property type="entry name" value="B30.2_SPRY DOMAIN-CONTAINING PROTEIN-RELATED"/>
    <property type="match status" value="1"/>
</dbReference>
<dbReference type="GO" id="GO:0000380">
    <property type="term" value="P:alternative mRNA splicing, via spliceosome"/>
    <property type="evidence" value="ECO:0007669"/>
    <property type="project" value="TreeGrafter"/>
</dbReference>
<dbReference type="GO" id="GO:0003723">
    <property type="term" value="F:RNA binding"/>
    <property type="evidence" value="ECO:0007669"/>
    <property type="project" value="TreeGrafter"/>
</dbReference>
<dbReference type="SUPFAM" id="SSF49899">
    <property type="entry name" value="Concanavalin A-like lectins/glucanases"/>
    <property type="match status" value="1"/>
</dbReference>
<dbReference type="InterPro" id="IPR011545">
    <property type="entry name" value="DEAD/DEAH_box_helicase_dom"/>
</dbReference>
<keyword evidence="1" id="KW-0378">Hydrolase</keyword>
<dbReference type="GO" id="GO:0004518">
    <property type="term" value="F:nuclease activity"/>
    <property type="evidence" value="ECO:0007669"/>
    <property type="project" value="UniProtKB-KW"/>
</dbReference>
<feature type="domain" description="B30.2/SPRY" evidence="2">
    <location>
        <begin position="48"/>
        <end position="225"/>
    </location>
</feature>
<dbReference type="FunFam" id="2.60.120.920:FF:000076">
    <property type="entry name" value="ATP-dependent RNA helicase DDX1"/>
    <property type="match status" value="1"/>
</dbReference>
<dbReference type="GO" id="GO:0005634">
    <property type="term" value="C:nucleus"/>
    <property type="evidence" value="ECO:0007669"/>
    <property type="project" value="TreeGrafter"/>
</dbReference>
<sequence length="269" mass="29494">MEWTLPTDVQAEAVPLILGGGDVLMAAETGSGKTGAFCLPILQIVWETLKDIQEGKTSKVILQTATEWTLSFFDRTDALAVTPDGLRCQSRDHKDWHGCRATKGVHTKGAYYYEAIVTDEGLCRVGWSTQGARLDLGTDRLGFGYGGTGKKSNAKQFDDYGDAYGKNDVIGCLLNFNNGEIRYTKNGEDLGIAFKLDQSRKSDCYFPAVVLKNAEMSFNFGATPFKYTPPKDYVALCNAPKECVKVNVISSVQSTDSKPGKQRSSSYHH</sequence>
<keyword evidence="1" id="KW-0540">Nuclease</keyword>
<proteinExistence type="evidence at transcript level"/>
<name>I4DL58_PAPXU</name>
<dbReference type="PROSITE" id="PS50188">
    <property type="entry name" value="B302_SPRY"/>
    <property type="match status" value="1"/>
</dbReference>
<dbReference type="InterPro" id="IPR043136">
    <property type="entry name" value="B30.2/SPRY_sf"/>
</dbReference>
<evidence type="ECO:0000256" key="1">
    <source>
        <dbReference type="ARBA" id="ARBA00022722"/>
    </source>
</evidence>
<organism evidence="3">
    <name type="scientific">Papilio xuthus</name>
    <name type="common">Asian swallowtail butterfly</name>
    <dbReference type="NCBI Taxonomy" id="66420"/>
    <lineage>
        <taxon>Eukaryota</taxon>
        <taxon>Metazoa</taxon>
        <taxon>Ecdysozoa</taxon>
        <taxon>Arthropoda</taxon>
        <taxon>Hexapoda</taxon>
        <taxon>Insecta</taxon>
        <taxon>Pterygota</taxon>
        <taxon>Neoptera</taxon>
        <taxon>Endopterygota</taxon>
        <taxon>Lepidoptera</taxon>
        <taxon>Glossata</taxon>
        <taxon>Ditrysia</taxon>
        <taxon>Papilionoidea</taxon>
        <taxon>Papilionidae</taxon>
        <taxon>Papilioninae</taxon>
        <taxon>Papilio</taxon>
    </lineage>
</organism>
<dbReference type="Pfam" id="PF00270">
    <property type="entry name" value="DEAD"/>
    <property type="match status" value="1"/>
</dbReference>
<dbReference type="Gene3D" id="2.60.120.920">
    <property type="match status" value="1"/>
</dbReference>
<dbReference type="InterPro" id="IPR003877">
    <property type="entry name" value="SPRY_dom"/>
</dbReference>
<dbReference type="PANTHER" id="PTHR12381">
    <property type="entry name" value="HETEROGENEOUS NUCLEAR RIBONUCLEOPROTEIN U FAMILY MEMBER"/>
    <property type="match status" value="1"/>
</dbReference>
<dbReference type="SMART" id="SM00449">
    <property type="entry name" value="SPRY"/>
    <property type="match status" value="1"/>
</dbReference>
<dbReference type="Pfam" id="PF00622">
    <property type="entry name" value="SPRY"/>
    <property type="match status" value="1"/>
</dbReference>
<accession>I4DL58</accession>
<dbReference type="AlphaFoldDB" id="I4DL58"/>
<dbReference type="SUPFAM" id="SSF52540">
    <property type="entry name" value="P-loop containing nucleoside triphosphate hydrolases"/>
    <property type="match status" value="1"/>
</dbReference>
<protein>
    <submittedName>
        <fullName evidence="3">Dead-box-1</fullName>
    </submittedName>
</protein>
<dbReference type="EMBL" id="AK402026">
    <property type="protein sequence ID" value="BAM18648.1"/>
    <property type="molecule type" value="mRNA"/>
</dbReference>
<dbReference type="InterPro" id="IPR013320">
    <property type="entry name" value="ConA-like_dom_sf"/>
</dbReference>
<evidence type="ECO:0000259" key="2">
    <source>
        <dbReference type="PROSITE" id="PS50188"/>
    </source>
</evidence>
<dbReference type="InterPro" id="IPR027417">
    <property type="entry name" value="P-loop_NTPase"/>
</dbReference>
<reference evidence="3" key="1">
    <citation type="journal article" date="2012" name="BMC Biol.">
        <title>Comprehensive microarray-based analysis for stage-specific larval camouflage pattern-associated genes in the swallowtail butterfly, Papilio xuthus.</title>
        <authorList>
            <person name="Futahashi R."/>
            <person name="Shirataki H."/>
            <person name="Narita T."/>
            <person name="Mita K."/>
            <person name="Fujiwara H."/>
        </authorList>
    </citation>
    <scope>NUCLEOTIDE SEQUENCE</scope>
    <source>
        <tissue evidence="3">Epidermis</tissue>
    </source>
</reference>
<dbReference type="InterPro" id="IPR001870">
    <property type="entry name" value="B30.2/SPRY"/>
</dbReference>
<dbReference type="CDD" id="cd12873">
    <property type="entry name" value="SPRY_DDX1"/>
    <property type="match status" value="1"/>
</dbReference>
<evidence type="ECO:0000313" key="3">
    <source>
        <dbReference type="EMBL" id="BAM18648.1"/>
    </source>
</evidence>